<evidence type="ECO:0000313" key="2">
    <source>
        <dbReference type="Proteomes" id="UP000245890"/>
    </source>
</evidence>
<reference evidence="1 2" key="1">
    <citation type="submission" date="2018-05" db="EMBL/GenBank/DDBJ databases">
        <title>Description of Sphingomonas pokkalii sp nov, isolated from the rhizosphere of saline tolerant pokkali rice and its draft genome analysis.</title>
        <authorList>
            <person name="Menon R."/>
            <person name="Kumari S."/>
            <person name="Rameshkumar N."/>
        </authorList>
    </citation>
    <scope>NUCLEOTIDE SEQUENCE [LARGE SCALE GENOMIC DNA]</scope>
    <source>
        <strain evidence="1 2">L3B27</strain>
    </source>
</reference>
<keyword evidence="2" id="KW-1185">Reference proteome</keyword>
<dbReference type="Proteomes" id="UP000245890">
    <property type="component" value="Unassembled WGS sequence"/>
</dbReference>
<gene>
    <name evidence="1" type="ORF">DD559_11935</name>
</gene>
<organism evidence="1 2">
    <name type="scientific">Sphingomonas pokkalii</name>
    <dbReference type="NCBI Taxonomy" id="2175090"/>
    <lineage>
        <taxon>Bacteria</taxon>
        <taxon>Pseudomonadati</taxon>
        <taxon>Pseudomonadota</taxon>
        <taxon>Alphaproteobacteria</taxon>
        <taxon>Sphingomonadales</taxon>
        <taxon>Sphingomonadaceae</taxon>
        <taxon>Sphingomonas</taxon>
    </lineage>
</organism>
<proteinExistence type="predicted"/>
<evidence type="ECO:0000313" key="1">
    <source>
        <dbReference type="EMBL" id="PVX29957.1"/>
    </source>
</evidence>
<dbReference type="EMBL" id="QENQ01000001">
    <property type="protein sequence ID" value="PVX29957.1"/>
    <property type="molecule type" value="Genomic_DNA"/>
</dbReference>
<dbReference type="AlphaFoldDB" id="A0A2U0SF17"/>
<name>A0A2U0SF17_9SPHN</name>
<protein>
    <submittedName>
        <fullName evidence="1">Uncharacterized protein</fullName>
    </submittedName>
</protein>
<sequence length="274" mass="29810">MTRLLYSFIVDGAPKFEQQARIFLKSLLATGVPAGSIHAHVTPAARARDGLVTMLAAYGIVLHDLQPFLDGTYCNKLVQLSALPLDRADCIALCDTDLAFLESLETVASSTTVRAKPVDLPNPPIALLEQARDVCGLHGMQPIVSTSCDAASTWASNCNGGLYLLPSILAPAIAAAWRRHAETLYNERAFLGGYSHNIDQISFAMAMLDLGLDVDALPIEDNFPLHLADRFPPDKDIAPRVLHFHWLHDGDTALRRTGHAILDRSVDAVNARLR</sequence>
<dbReference type="OrthoDB" id="1853779at2"/>
<accession>A0A2U0SF17</accession>
<dbReference type="RefSeq" id="WP_116469374.1">
    <property type="nucleotide sequence ID" value="NZ_QENQ01000001.1"/>
</dbReference>
<comment type="caution">
    <text evidence="1">The sequence shown here is derived from an EMBL/GenBank/DDBJ whole genome shotgun (WGS) entry which is preliminary data.</text>
</comment>